<gene>
    <name evidence="1" type="ORF">ACT75_07725</name>
</gene>
<accession>A0AAC9AI44</accession>
<protein>
    <submittedName>
        <fullName evidence="1">Transposase</fullName>
    </submittedName>
</protein>
<dbReference type="Proteomes" id="UP000072236">
    <property type="component" value="Chromosome"/>
</dbReference>
<organism evidence="1 2">
    <name type="scientific">Aggregatibacter actinomycetemcomitans</name>
    <name type="common">Actinobacillus actinomycetemcomitans</name>
    <name type="synonym">Haemophilus actinomycetemcomitans</name>
    <dbReference type="NCBI Taxonomy" id="714"/>
    <lineage>
        <taxon>Bacteria</taxon>
        <taxon>Pseudomonadati</taxon>
        <taxon>Pseudomonadota</taxon>
        <taxon>Gammaproteobacteria</taxon>
        <taxon>Pasteurellales</taxon>
        <taxon>Pasteurellaceae</taxon>
        <taxon>Aggregatibacter</taxon>
    </lineage>
</organism>
<dbReference type="AlphaFoldDB" id="A0AAC9AI44"/>
<proteinExistence type="predicted"/>
<dbReference type="EMBL" id="CP012959">
    <property type="protein sequence ID" value="AMQ94416.1"/>
    <property type="molecule type" value="Genomic_DNA"/>
</dbReference>
<sequence>MRKSRLSWHKQSKLIELFVAGMTARTASESVNINKNTSAYYFYRLGGLAFF</sequence>
<evidence type="ECO:0000313" key="1">
    <source>
        <dbReference type="EMBL" id="AMQ94416.1"/>
    </source>
</evidence>
<dbReference type="KEGG" id="aact:ACT75_07725"/>
<reference evidence="1 2" key="1">
    <citation type="submission" date="2015-10" db="EMBL/GenBank/DDBJ databases">
        <title>Tn-seq of a polymicrobial infection.</title>
        <authorList>
            <person name="Stacy A."/>
            <person name="Rumbaugh K.P."/>
            <person name="Whiteley M."/>
        </authorList>
    </citation>
    <scope>NUCLEOTIDE SEQUENCE [LARGE SCALE GENOMIC DNA]</scope>
    <source>
        <strain evidence="1 2">624</strain>
    </source>
</reference>
<evidence type="ECO:0000313" key="2">
    <source>
        <dbReference type="Proteomes" id="UP000072236"/>
    </source>
</evidence>
<name>A0AAC9AI44_AGGAC</name>